<dbReference type="Gene3D" id="3.20.20.80">
    <property type="entry name" value="Glycosidases"/>
    <property type="match status" value="1"/>
</dbReference>
<reference evidence="5" key="1">
    <citation type="submission" date="2025-08" db="UniProtKB">
        <authorList>
            <consortium name="RefSeq"/>
        </authorList>
    </citation>
    <scope>IDENTIFICATION</scope>
    <source>
        <tissue evidence="5">Leaf</tissue>
    </source>
</reference>
<dbReference type="RefSeq" id="XP_048138415.1">
    <property type="nucleotide sequence ID" value="XM_048282458.1"/>
</dbReference>
<evidence type="ECO:0000256" key="2">
    <source>
        <dbReference type="RuleBase" id="RU003690"/>
    </source>
</evidence>
<organism evidence="4 5">
    <name type="scientific">Rhodamnia argentea</name>
    <dbReference type="NCBI Taxonomy" id="178133"/>
    <lineage>
        <taxon>Eukaryota</taxon>
        <taxon>Viridiplantae</taxon>
        <taxon>Streptophyta</taxon>
        <taxon>Embryophyta</taxon>
        <taxon>Tracheophyta</taxon>
        <taxon>Spermatophyta</taxon>
        <taxon>Magnoliopsida</taxon>
        <taxon>eudicotyledons</taxon>
        <taxon>Gunneridae</taxon>
        <taxon>Pentapetalae</taxon>
        <taxon>rosids</taxon>
        <taxon>malvids</taxon>
        <taxon>Myrtales</taxon>
        <taxon>Myrtaceae</taxon>
        <taxon>Myrtoideae</taxon>
        <taxon>Myrteae</taxon>
        <taxon>Australasian group</taxon>
        <taxon>Rhodamnia</taxon>
    </lineage>
</organism>
<dbReference type="InterPro" id="IPR001360">
    <property type="entry name" value="Glyco_hydro_1"/>
</dbReference>
<dbReference type="GeneID" id="115749611"/>
<proteinExistence type="inferred from homology"/>
<dbReference type="PANTHER" id="PTHR10353">
    <property type="entry name" value="GLYCOSYL HYDROLASE"/>
    <property type="match status" value="1"/>
</dbReference>
<gene>
    <name evidence="5" type="primary">LOC115749611</name>
</gene>
<keyword evidence="3" id="KW-0732">Signal</keyword>
<evidence type="ECO:0000313" key="4">
    <source>
        <dbReference type="Proteomes" id="UP000827889"/>
    </source>
</evidence>
<comment type="similarity">
    <text evidence="1 2">Belongs to the glycosyl hydrolase 1 family.</text>
</comment>
<feature type="signal peptide" evidence="3">
    <location>
        <begin position="1"/>
        <end position="36"/>
    </location>
</feature>
<dbReference type="PANTHER" id="PTHR10353:SF154">
    <property type="entry name" value="BETA-GLUCOSIDASE 9-RELATED"/>
    <property type="match status" value="1"/>
</dbReference>
<evidence type="ECO:0000313" key="5">
    <source>
        <dbReference type="RefSeq" id="XP_048138415.1"/>
    </source>
</evidence>
<accession>A0ABM3HP90</accession>
<dbReference type="PRINTS" id="PR00131">
    <property type="entry name" value="GLHYDRLASE1"/>
</dbReference>
<protein>
    <submittedName>
        <fullName evidence="5">Beta-glucosidase 24-like</fullName>
    </submittedName>
</protein>
<evidence type="ECO:0000256" key="1">
    <source>
        <dbReference type="ARBA" id="ARBA00010838"/>
    </source>
</evidence>
<feature type="chain" id="PRO_5045038154" evidence="3">
    <location>
        <begin position="37"/>
        <end position="514"/>
    </location>
</feature>
<keyword evidence="4" id="KW-1185">Reference proteome</keyword>
<evidence type="ECO:0000256" key="3">
    <source>
        <dbReference type="SAM" id="SignalP"/>
    </source>
</evidence>
<dbReference type="Pfam" id="PF00232">
    <property type="entry name" value="Glyco_hydro_1"/>
    <property type="match status" value="1"/>
</dbReference>
<dbReference type="InterPro" id="IPR017853">
    <property type="entry name" value="GH"/>
</dbReference>
<sequence>MSSSLPSPTMTLLLAFYVVVSLVLILSVSSTEGADAIDEPTVKRSDFPNDFLFGVASSAQQIEGSAAGGKGPSMWDYYATRARIQDGSNASVAIDSYNRYKEDVRILKELGVNTYRFSISWSRILPEGTVSGGINQQGIDYYNNLIDKLVASGIKPFVTLMHNDLPQALQAKYGGFLNRSIVNDFRDYCEICFKTYGDRVKNWITINEPLVTAVFGHDLGFAAPGRCTHCPAGNSSTEPYIVTHNHLLAHATAVRLYREKFEADQKGEIGITLVGKNYVPYSDSLDDKAATERALEFAMGWFIDPLVNGDYPSTMRSLVKDRLPTFTAQEKKLMKGSFDFIGINYYTAIYAQNIPEDERKVPTSYSDDSFVKGSVTRDDIPIGLKAEGIEWIYRYPDGLVQILDYIKRKYQNPKIYITENGVTEANVEGRPLADALNDPHRIDCLKQHLARLLKAMKNGVNVQGYMHWSLADNWEWASGFVPRFGLYYTDYKDNLKRIPKASARWYKAFLQDDQ</sequence>
<dbReference type="Proteomes" id="UP000827889">
    <property type="component" value="Chromosome 7"/>
</dbReference>
<dbReference type="SUPFAM" id="SSF51445">
    <property type="entry name" value="(Trans)glycosidases"/>
    <property type="match status" value="1"/>
</dbReference>
<name>A0ABM3HP90_9MYRT</name>